<evidence type="ECO:0000259" key="2">
    <source>
        <dbReference type="PROSITE" id="PS50234"/>
    </source>
</evidence>
<accession>A0ABS1TE95</accession>
<dbReference type="InterPro" id="IPR002035">
    <property type="entry name" value="VWF_A"/>
</dbReference>
<proteinExistence type="predicted"/>
<dbReference type="CDD" id="cd00198">
    <property type="entry name" value="vWFA"/>
    <property type="match status" value="1"/>
</dbReference>
<comment type="caution">
    <text evidence="3">The sequence shown here is derived from an EMBL/GenBank/DDBJ whole genome shotgun (WGS) entry which is preliminary data.</text>
</comment>
<dbReference type="PROSITE" id="PS50234">
    <property type="entry name" value="VWFA"/>
    <property type="match status" value="1"/>
</dbReference>
<dbReference type="SUPFAM" id="SSF53300">
    <property type="entry name" value="vWA-like"/>
    <property type="match status" value="1"/>
</dbReference>
<dbReference type="Pfam" id="PF07584">
    <property type="entry name" value="BatA"/>
    <property type="match status" value="1"/>
</dbReference>
<keyword evidence="1" id="KW-0812">Transmembrane</keyword>
<feature type="domain" description="VWFA" evidence="2">
    <location>
        <begin position="89"/>
        <end position="232"/>
    </location>
</feature>
<dbReference type="SMART" id="SM00327">
    <property type="entry name" value="VWA"/>
    <property type="match status" value="1"/>
</dbReference>
<organism evidence="3 4">
    <name type="scientific">Clostridium rhizosphaerae</name>
    <dbReference type="NCBI Taxonomy" id="2803861"/>
    <lineage>
        <taxon>Bacteria</taxon>
        <taxon>Bacillati</taxon>
        <taxon>Bacillota</taxon>
        <taxon>Clostridia</taxon>
        <taxon>Eubacteriales</taxon>
        <taxon>Clostridiaceae</taxon>
        <taxon>Clostridium</taxon>
    </lineage>
</organism>
<keyword evidence="1" id="KW-0472">Membrane</keyword>
<dbReference type="Proteomes" id="UP000632377">
    <property type="component" value="Unassembled WGS sequence"/>
</dbReference>
<gene>
    <name evidence="3" type="ORF">JK636_18390</name>
</gene>
<dbReference type="PANTHER" id="PTHR37464">
    <property type="entry name" value="BLL2463 PROTEIN"/>
    <property type="match status" value="1"/>
</dbReference>
<feature type="transmembrane region" description="Helical" evidence="1">
    <location>
        <begin position="59"/>
        <end position="80"/>
    </location>
</feature>
<keyword evidence="1" id="KW-1133">Transmembrane helix</keyword>
<dbReference type="Pfam" id="PF13519">
    <property type="entry name" value="VWA_2"/>
    <property type="match status" value="1"/>
</dbReference>
<keyword evidence="4" id="KW-1185">Reference proteome</keyword>
<protein>
    <submittedName>
        <fullName evidence="3">BatA and WFA domain-containing protein</fullName>
    </submittedName>
</protein>
<dbReference type="Gene3D" id="3.40.50.410">
    <property type="entry name" value="von Willebrand factor, type A domain"/>
    <property type="match status" value="1"/>
</dbReference>
<evidence type="ECO:0000256" key="1">
    <source>
        <dbReference type="SAM" id="Phobius"/>
    </source>
</evidence>
<sequence length="600" mass="67351">MRFFSYWPFLFLLLIPPVVMLYFLKQKPEEKEVASLYLWDKVYKSKEVNTPWERFKKSLLLFLQLLAILLLILALTDPFLNFRGKDYQNVILVIDNTGSMEAKYNDNTRFEEAKKRAEKFIGSLRTGSRISIISSGNTPKVEVSGTTDKAEALLRLKEMQPMDLSGDINETVSLVKSMAKQYESYRAVFYTDGNVDIKDLNAEVVSLTSKGDNVSLDYISHSKEKNGLKVMVRATNRSDKDLNREICIYGDDKVLAVKKVDIKAGETKTVYFEGIAIKGDHLKAQITEKDDLMNDNTAYDVIKQGETQKVLLVTSKNLYIEKALSTVNNVELYKASSIDGLKLSDKYNLYIFDGVVPSVLPSDGSILFVNPPDNSLFQVNSTVEGGLGEVVEDNVTKYVTGAIFNVEKQRDMVIPKWGKPILKVNDKVAAFVGEYKNKKYAAIGFDLHKTDLVLNAEFPILMHNLCSYLVDTGLMVKTDYLCGDGVEVNAQADGGDLTVDTSYGTKEIIPLRYPLKNFSATYKPGVYKVTQKFGDAEKSNIFAVNFPTDKESNINVQVSNTDAKAKTALSKMSGIVLQLYLIMGLIALMALEWIAYVRRY</sequence>
<dbReference type="EMBL" id="JAESWC010000015">
    <property type="protein sequence ID" value="MBL4937683.1"/>
    <property type="molecule type" value="Genomic_DNA"/>
</dbReference>
<evidence type="ECO:0000313" key="3">
    <source>
        <dbReference type="EMBL" id="MBL4937683.1"/>
    </source>
</evidence>
<dbReference type="InterPro" id="IPR024163">
    <property type="entry name" value="Aerotolerance_reg_N"/>
</dbReference>
<dbReference type="PANTHER" id="PTHR37464:SF1">
    <property type="entry name" value="BLL2463 PROTEIN"/>
    <property type="match status" value="1"/>
</dbReference>
<feature type="transmembrane region" description="Helical" evidence="1">
    <location>
        <begin position="6"/>
        <end position="24"/>
    </location>
</feature>
<reference evidence="3 4" key="1">
    <citation type="submission" date="2021-01" db="EMBL/GenBank/DDBJ databases">
        <title>Genome public.</title>
        <authorList>
            <person name="Liu C."/>
            <person name="Sun Q."/>
        </authorList>
    </citation>
    <scope>NUCLEOTIDE SEQUENCE [LARGE SCALE GENOMIC DNA]</scope>
    <source>
        <strain evidence="3 4">YIM B02515</strain>
    </source>
</reference>
<name>A0ABS1TE95_9CLOT</name>
<dbReference type="RefSeq" id="WP_202750432.1">
    <property type="nucleotide sequence ID" value="NZ_JAESWC010000015.1"/>
</dbReference>
<evidence type="ECO:0000313" key="4">
    <source>
        <dbReference type="Proteomes" id="UP000632377"/>
    </source>
</evidence>
<feature type="transmembrane region" description="Helical" evidence="1">
    <location>
        <begin position="575"/>
        <end position="597"/>
    </location>
</feature>
<dbReference type="InterPro" id="IPR036465">
    <property type="entry name" value="vWFA_dom_sf"/>
</dbReference>